<feature type="region of interest" description="Disordered" evidence="1">
    <location>
        <begin position="533"/>
        <end position="581"/>
    </location>
</feature>
<keyword evidence="3" id="KW-1185">Reference proteome</keyword>
<feature type="compositionally biased region" description="Polar residues" evidence="1">
    <location>
        <begin position="93"/>
        <end position="111"/>
    </location>
</feature>
<feature type="compositionally biased region" description="Polar residues" evidence="1">
    <location>
        <begin position="559"/>
        <end position="580"/>
    </location>
</feature>
<reference evidence="2" key="1">
    <citation type="submission" date="2019-06" db="EMBL/GenBank/DDBJ databases">
        <authorList>
            <person name="Zheng W."/>
        </authorList>
    </citation>
    <scope>NUCLEOTIDE SEQUENCE</scope>
    <source>
        <strain evidence="2">QDHG01</strain>
    </source>
</reference>
<proteinExistence type="predicted"/>
<dbReference type="Proteomes" id="UP000785679">
    <property type="component" value="Unassembled WGS sequence"/>
</dbReference>
<organism evidence="2 3">
    <name type="scientific">Halteria grandinella</name>
    <dbReference type="NCBI Taxonomy" id="5974"/>
    <lineage>
        <taxon>Eukaryota</taxon>
        <taxon>Sar</taxon>
        <taxon>Alveolata</taxon>
        <taxon>Ciliophora</taxon>
        <taxon>Intramacronucleata</taxon>
        <taxon>Spirotrichea</taxon>
        <taxon>Stichotrichia</taxon>
        <taxon>Sporadotrichida</taxon>
        <taxon>Halteriidae</taxon>
        <taxon>Halteria</taxon>
    </lineage>
</organism>
<feature type="compositionally biased region" description="Polar residues" evidence="1">
    <location>
        <begin position="321"/>
        <end position="336"/>
    </location>
</feature>
<dbReference type="AlphaFoldDB" id="A0A8J8P0A8"/>
<feature type="region of interest" description="Disordered" evidence="1">
    <location>
        <begin position="93"/>
        <end position="135"/>
    </location>
</feature>
<feature type="compositionally biased region" description="Polar residues" evidence="1">
    <location>
        <begin position="533"/>
        <end position="542"/>
    </location>
</feature>
<evidence type="ECO:0000313" key="2">
    <source>
        <dbReference type="EMBL" id="TNV85051.1"/>
    </source>
</evidence>
<accession>A0A8J8P0A8</accession>
<dbReference type="EMBL" id="RRYP01002194">
    <property type="protein sequence ID" value="TNV85051.1"/>
    <property type="molecule type" value="Genomic_DNA"/>
</dbReference>
<feature type="compositionally biased region" description="Low complexity" evidence="1">
    <location>
        <begin position="117"/>
        <end position="135"/>
    </location>
</feature>
<protein>
    <submittedName>
        <fullName evidence="2">Uncharacterized protein</fullName>
    </submittedName>
</protein>
<sequence length="590" mass="68233">MTQLKLLDQSLLEQAESNSFNRCVNVTGSNFSVLQPQHSDYQYDQSIDPSFYSANDNGLLVFEQQDQQSENGLRGQAESNDCQILEIEQNSPDFQGQNNIIDDQSDSSNTSPDEDQSNNQNSSNSIEQGNNNNYNSADQQQQYIIVILLEYLKSCDQCRGKISQQMSPNSIIMLLKQHEEKHQKRRQGIQCGRNKQIKLPIMGVNWEDNTISLTNNNHINSEAKSKHVEQLLASQYNGLVNFMQQMRVQVEESPFGDFTYNSFVSFLKWGECKIMKDRNNNETNAQSEGFFINRAQQMLQSYYQNNARKNVKIKKHKKATNQEVQTLPDQAQDDSPQVNIDQKQCQLDEQWTIDVGGQQQDVQLFNTENQQQTSDQLQPATYEGFLLELQQYKEQQIIGINKDVQILKMQYSEQDILNIDKQRNSHKEDEANIPISKSQRKKPKFQRKSYSQEHRVNRKFKSRFKQQYSCKNPNDLCIREKQNYVRDSSSLSNLQFNDNIIVGNGSDECFHESQLPDNALLIDQVSGRDSLKTHTVQDSNDNSVRHRNAGEEQADNHSWWENTQLGNMSHDSRSTSATTENSRKWWARIS</sequence>
<evidence type="ECO:0000256" key="1">
    <source>
        <dbReference type="SAM" id="MobiDB-lite"/>
    </source>
</evidence>
<name>A0A8J8P0A8_HALGN</name>
<gene>
    <name evidence="2" type="ORF">FGO68_gene1680</name>
</gene>
<comment type="caution">
    <text evidence="2">The sequence shown here is derived from an EMBL/GenBank/DDBJ whole genome shotgun (WGS) entry which is preliminary data.</text>
</comment>
<evidence type="ECO:0000313" key="3">
    <source>
        <dbReference type="Proteomes" id="UP000785679"/>
    </source>
</evidence>
<feature type="region of interest" description="Disordered" evidence="1">
    <location>
        <begin position="317"/>
        <end position="336"/>
    </location>
</feature>